<gene>
    <name evidence="2" type="ORF">CLUG_04871</name>
</gene>
<dbReference type="KEGG" id="clu:CLUG_04871"/>
<sequence>MSLPLKSSSFTRAKDSMYTMRVRPKPKNFMANNTYARTTLVPGPLTKRTSGGPKSQIFCAVAAMETTVLTTDSNGSSPTRRARGNWTKVESDVPSNFSNFSSYARAFSSDVVSPEETIHVSEQLPRGTGANIRSISPVCPPEPRSTIIEPVSSFFELSAASRKQGSTYRSRSRRRKAGRRAASKSQSTENSGIGG</sequence>
<accession>C4Y9I1</accession>
<dbReference type="VEuPathDB" id="FungiDB:CLUG_04871"/>
<feature type="compositionally biased region" description="Polar residues" evidence="1">
    <location>
        <begin position="186"/>
        <end position="195"/>
    </location>
</feature>
<dbReference type="EMBL" id="CH408081">
    <property type="protein sequence ID" value="EEQ40744.1"/>
    <property type="molecule type" value="Genomic_DNA"/>
</dbReference>
<proteinExistence type="predicted"/>
<dbReference type="HOGENOM" id="CLU_1396167_0_0_1"/>
<feature type="compositionally biased region" description="Basic residues" evidence="1">
    <location>
        <begin position="170"/>
        <end position="182"/>
    </location>
</feature>
<evidence type="ECO:0000313" key="2">
    <source>
        <dbReference type="EMBL" id="EEQ40744.1"/>
    </source>
</evidence>
<name>C4Y9I1_CLAL4</name>
<protein>
    <submittedName>
        <fullName evidence="2">Uncharacterized protein</fullName>
    </submittedName>
</protein>
<dbReference type="InParanoid" id="C4Y9I1"/>
<feature type="region of interest" description="Disordered" evidence="1">
    <location>
        <begin position="159"/>
        <end position="195"/>
    </location>
</feature>
<reference evidence="2 3" key="1">
    <citation type="journal article" date="2009" name="Nature">
        <title>Evolution of pathogenicity and sexual reproduction in eight Candida genomes.</title>
        <authorList>
            <person name="Butler G."/>
            <person name="Rasmussen M.D."/>
            <person name="Lin M.F."/>
            <person name="Santos M.A."/>
            <person name="Sakthikumar S."/>
            <person name="Munro C.A."/>
            <person name="Rheinbay E."/>
            <person name="Grabherr M."/>
            <person name="Forche A."/>
            <person name="Reedy J.L."/>
            <person name="Agrafioti I."/>
            <person name="Arnaud M.B."/>
            <person name="Bates S."/>
            <person name="Brown A.J."/>
            <person name="Brunke S."/>
            <person name="Costanzo M.C."/>
            <person name="Fitzpatrick D.A."/>
            <person name="de Groot P.W."/>
            <person name="Harris D."/>
            <person name="Hoyer L.L."/>
            <person name="Hube B."/>
            <person name="Klis F.M."/>
            <person name="Kodira C."/>
            <person name="Lennard N."/>
            <person name="Logue M.E."/>
            <person name="Martin R."/>
            <person name="Neiman A.M."/>
            <person name="Nikolaou E."/>
            <person name="Quail M.A."/>
            <person name="Quinn J."/>
            <person name="Santos M.C."/>
            <person name="Schmitzberger F.F."/>
            <person name="Sherlock G."/>
            <person name="Shah P."/>
            <person name="Silverstein K.A."/>
            <person name="Skrzypek M.S."/>
            <person name="Soll D."/>
            <person name="Staggs R."/>
            <person name="Stansfield I."/>
            <person name="Stumpf M.P."/>
            <person name="Sudbery P.E."/>
            <person name="Srikantha T."/>
            <person name="Zeng Q."/>
            <person name="Berman J."/>
            <person name="Berriman M."/>
            <person name="Heitman J."/>
            <person name="Gow N.A."/>
            <person name="Lorenz M.C."/>
            <person name="Birren B.W."/>
            <person name="Kellis M."/>
            <person name="Cuomo C.A."/>
        </authorList>
    </citation>
    <scope>NUCLEOTIDE SEQUENCE [LARGE SCALE GENOMIC DNA]</scope>
    <source>
        <strain evidence="2 3">ATCC 42720</strain>
    </source>
</reference>
<organism evidence="2 3">
    <name type="scientific">Clavispora lusitaniae (strain ATCC 42720)</name>
    <name type="common">Yeast</name>
    <name type="synonym">Candida lusitaniae</name>
    <dbReference type="NCBI Taxonomy" id="306902"/>
    <lineage>
        <taxon>Eukaryota</taxon>
        <taxon>Fungi</taxon>
        <taxon>Dikarya</taxon>
        <taxon>Ascomycota</taxon>
        <taxon>Saccharomycotina</taxon>
        <taxon>Pichiomycetes</taxon>
        <taxon>Metschnikowiaceae</taxon>
        <taxon>Clavispora</taxon>
    </lineage>
</organism>
<evidence type="ECO:0000313" key="3">
    <source>
        <dbReference type="Proteomes" id="UP000007703"/>
    </source>
</evidence>
<dbReference type="AlphaFoldDB" id="C4Y9I1"/>
<dbReference type="Proteomes" id="UP000007703">
    <property type="component" value="Unassembled WGS sequence"/>
</dbReference>
<evidence type="ECO:0000256" key="1">
    <source>
        <dbReference type="SAM" id="MobiDB-lite"/>
    </source>
</evidence>